<comment type="subcellular location">
    <subcellularLocation>
        <location evidence="5">Cell membrane</location>
        <topology evidence="5">Multi-pass membrane protein</topology>
    </subcellularLocation>
    <subcellularLocation>
        <location evidence="1">Membrane</location>
        <topology evidence="1">Multi-pass membrane protein</topology>
    </subcellularLocation>
</comment>
<dbReference type="EMBL" id="AP014879">
    <property type="protein sequence ID" value="BAV34464.1"/>
    <property type="molecule type" value="Genomic_DNA"/>
</dbReference>
<dbReference type="Pfam" id="PF00902">
    <property type="entry name" value="TatC"/>
    <property type="match status" value="1"/>
</dbReference>
<feature type="transmembrane region" description="Helical" evidence="5">
    <location>
        <begin position="79"/>
        <end position="100"/>
    </location>
</feature>
<dbReference type="PRINTS" id="PR01840">
    <property type="entry name" value="TATCFAMILY"/>
</dbReference>
<organism evidence="6 7">
    <name type="scientific">Sulfuricaulis limicola</name>
    <dbReference type="NCBI Taxonomy" id="1620215"/>
    <lineage>
        <taxon>Bacteria</taxon>
        <taxon>Pseudomonadati</taxon>
        <taxon>Pseudomonadota</taxon>
        <taxon>Gammaproteobacteria</taxon>
        <taxon>Acidiferrobacterales</taxon>
        <taxon>Acidiferrobacteraceae</taxon>
        <taxon>Sulfuricaulis</taxon>
    </lineage>
</organism>
<dbReference type="InParanoid" id="A0A1B4XI26"/>
<dbReference type="OrthoDB" id="9777044at2"/>
<comment type="function">
    <text evidence="5">Part of the twin-arginine translocation (Tat) system that transports large folded proteins containing a characteristic twin-arginine motif in their signal peptide across membranes. Together with TatB, TatC is part of a receptor directly interacting with Tat signal peptides.</text>
</comment>
<dbReference type="KEGG" id="slim:SCL_2175"/>
<keyword evidence="7" id="KW-1185">Reference proteome</keyword>
<protein>
    <recommendedName>
        <fullName evidence="5">Sec-independent protein translocase protein TatC</fullName>
    </recommendedName>
</protein>
<evidence type="ECO:0000256" key="5">
    <source>
        <dbReference type="HAMAP-Rule" id="MF_00902"/>
    </source>
</evidence>
<feature type="transmembrane region" description="Helical" evidence="5">
    <location>
        <begin position="162"/>
        <end position="183"/>
    </location>
</feature>
<dbReference type="InterPro" id="IPR002033">
    <property type="entry name" value="TatC"/>
</dbReference>
<comment type="subunit">
    <text evidence="5">The Tat system comprises two distinct complexes: a TatABC complex, containing multiple copies of TatA, TatB and TatC subunits, and a separate TatA complex, containing only TatA subunits. Substrates initially bind to the TatABC complex, which probably triggers association of the separate TatA complex to form the active translocon.</text>
</comment>
<dbReference type="AlphaFoldDB" id="A0A1B4XI26"/>
<comment type="similarity">
    <text evidence="5">Belongs to the TatC family.</text>
</comment>
<evidence type="ECO:0000313" key="7">
    <source>
        <dbReference type="Proteomes" id="UP000243180"/>
    </source>
</evidence>
<accession>A0A1B4XI26</accession>
<sequence>MTEPEKPEAAEGSLISHLLELRDRLLYAVIAIAVVFFALIPFAGEVYTLVAQPLMGVLPPGATMVATEVASPFLTPIKLTLAVAIVITIPFLLYQLWAFVAPGLYKHERRLVFPLLLSSTILFYSGMAFAYFVVFPMAFGFFVHALPPGVTMMTDIRSYMDFVFSMFFAFGIAFEVPIAVILLARMGVIDPETLAGKRPYVILWAFIVAAVITPPDVFSQFFLAVPMIILFEAGLFVARWMKRAADAAVASGRRNLTDEEIEAEFKKHDQAFAGTEEKNTK</sequence>
<keyword evidence="5" id="KW-0653">Protein transport</keyword>
<dbReference type="Proteomes" id="UP000243180">
    <property type="component" value="Chromosome"/>
</dbReference>
<keyword evidence="5" id="KW-1003">Cell membrane</keyword>
<keyword evidence="5" id="KW-0811">Translocation</keyword>
<dbReference type="GO" id="GO:0033281">
    <property type="term" value="C:TAT protein transport complex"/>
    <property type="evidence" value="ECO:0007669"/>
    <property type="project" value="UniProtKB-UniRule"/>
</dbReference>
<dbReference type="GO" id="GO:0065002">
    <property type="term" value="P:intracellular protein transmembrane transport"/>
    <property type="evidence" value="ECO:0007669"/>
    <property type="project" value="TreeGrafter"/>
</dbReference>
<dbReference type="FunCoup" id="A0A1B4XI26">
    <property type="interactions" value="512"/>
</dbReference>
<evidence type="ECO:0000313" key="6">
    <source>
        <dbReference type="EMBL" id="BAV34464.1"/>
    </source>
</evidence>
<gene>
    <name evidence="5" type="primary">tatC</name>
    <name evidence="6" type="ORF">SCL_2175</name>
</gene>
<dbReference type="HAMAP" id="MF_00902">
    <property type="entry name" value="TatC"/>
    <property type="match status" value="1"/>
</dbReference>
<keyword evidence="4 5" id="KW-0472">Membrane</keyword>
<evidence type="ECO:0000256" key="2">
    <source>
        <dbReference type="ARBA" id="ARBA00022692"/>
    </source>
</evidence>
<evidence type="ECO:0000256" key="4">
    <source>
        <dbReference type="ARBA" id="ARBA00023136"/>
    </source>
</evidence>
<dbReference type="NCBIfam" id="TIGR00945">
    <property type="entry name" value="tatC"/>
    <property type="match status" value="1"/>
</dbReference>
<name>A0A1B4XI26_9GAMM</name>
<dbReference type="RefSeq" id="WP_096361203.1">
    <property type="nucleotide sequence ID" value="NZ_AP014879.1"/>
</dbReference>
<feature type="transmembrane region" description="Helical" evidence="5">
    <location>
        <begin position="218"/>
        <end position="238"/>
    </location>
</feature>
<dbReference type="GO" id="GO:0043953">
    <property type="term" value="P:protein transport by the Tat complex"/>
    <property type="evidence" value="ECO:0007669"/>
    <property type="project" value="UniProtKB-UniRule"/>
</dbReference>
<evidence type="ECO:0000256" key="1">
    <source>
        <dbReference type="ARBA" id="ARBA00004141"/>
    </source>
</evidence>
<dbReference type="PANTHER" id="PTHR30371:SF0">
    <property type="entry name" value="SEC-INDEPENDENT PROTEIN TRANSLOCASE PROTEIN TATC, CHLOROPLASTIC-RELATED"/>
    <property type="match status" value="1"/>
</dbReference>
<dbReference type="GO" id="GO:0009977">
    <property type="term" value="F:proton motive force dependent protein transmembrane transporter activity"/>
    <property type="evidence" value="ECO:0007669"/>
    <property type="project" value="TreeGrafter"/>
</dbReference>
<keyword evidence="3 5" id="KW-1133">Transmembrane helix</keyword>
<feature type="transmembrane region" description="Helical" evidence="5">
    <location>
        <begin position="25"/>
        <end position="44"/>
    </location>
</feature>
<dbReference type="PANTHER" id="PTHR30371">
    <property type="entry name" value="SEC-INDEPENDENT PROTEIN TRANSLOCASE PROTEIN TATC"/>
    <property type="match status" value="1"/>
</dbReference>
<keyword evidence="5" id="KW-0813">Transport</keyword>
<proteinExistence type="inferred from homology"/>
<evidence type="ECO:0000256" key="3">
    <source>
        <dbReference type="ARBA" id="ARBA00022989"/>
    </source>
</evidence>
<keyword evidence="2 5" id="KW-0812">Transmembrane</keyword>
<feature type="transmembrane region" description="Helical" evidence="5">
    <location>
        <begin position="195"/>
        <end position="212"/>
    </location>
</feature>
<reference evidence="6 7" key="1">
    <citation type="submission" date="2015-05" db="EMBL/GenBank/DDBJ databases">
        <title>Complete genome sequence of a sulfur-oxidizing gammaproteobacterium strain HA5.</title>
        <authorList>
            <person name="Miura A."/>
            <person name="Kojima H."/>
            <person name="Fukui M."/>
        </authorList>
    </citation>
    <scope>NUCLEOTIDE SEQUENCE [LARGE SCALE GENOMIC DNA]</scope>
    <source>
        <strain evidence="6 7">HA5</strain>
    </source>
</reference>
<feature type="transmembrane region" description="Helical" evidence="5">
    <location>
        <begin position="121"/>
        <end position="142"/>
    </location>
</feature>